<gene>
    <name evidence="1" type="ORF">BCF38_11562</name>
    <name evidence="2" type="ORF">SAMN05421539_11562</name>
</gene>
<sequence length="340" mass="33593">MSQTTPLLDLPLIQEAQAQKHVTHNEAVAALDALVLPVALDADRTAPPAAPAEGDRHLVAAPATGVWAGRDGTLAAFSNGGWVFHLPRAGWRVQVLAEAAERIFDGAVWARPAMLGLNATADATNRLTVAAPATLLSHEGAGHQIKVNKAAPSDTASLLFQTGFSGRAEMGLAGSDDFAVKVSADGATFHDGLAIAAATGAVRLPGGYAGTGSAAGPLGGQIVTVTGAHQSGLTVGNLLSIGNGSLSVVGPAMPFAGRVLGASVSVAGGAGTTELQVALDGVAQPGFALSVAYPGSGVATATADFSGAPLPVGQGVAVNLICTQGGTADHVTGAVFVQID</sequence>
<dbReference type="Pfam" id="PF10983">
    <property type="entry name" value="DUF2793"/>
    <property type="match status" value="1"/>
</dbReference>
<accession>A0A2Y9B2H9</accession>
<dbReference type="Proteomes" id="UP000251571">
    <property type="component" value="Unassembled WGS sequence"/>
</dbReference>
<keyword evidence="3" id="KW-1185">Reference proteome</keyword>
<dbReference type="AlphaFoldDB" id="A0A2Y9B2H9"/>
<dbReference type="InterPro" id="IPR021251">
    <property type="entry name" value="DUF2793"/>
</dbReference>
<dbReference type="Proteomes" id="UP000245839">
    <property type="component" value="Unassembled WGS sequence"/>
</dbReference>
<dbReference type="EMBL" id="UETC01000015">
    <property type="protein sequence ID" value="SSA50734.1"/>
    <property type="molecule type" value="Genomic_DNA"/>
</dbReference>
<evidence type="ECO:0000313" key="4">
    <source>
        <dbReference type="Proteomes" id="UP000251571"/>
    </source>
</evidence>
<reference evidence="2 4" key="1">
    <citation type="submission" date="2016-10" db="EMBL/GenBank/DDBJ databases">
        <authorList>
            <person name="Cai Z."/>
        </authorList>
    </citation>
    <scope>NUCLEOTIDE SEQUENCE [LARGE SCALE GENOMIC DNA]</scope>
    <source>
        <strain evidence="2 4">DSM 25227</strain>
    </source>
</reference>
<evidence type="ECO:0000313" key="2">
    <source>
        <dbReference type="EMBL" id="SSA50734.1"/>
    </source>
</evidence>
<proteinExistence type="predicted"/>
<evidence type="ECO:0000313" key="3">
    <source>
        <dbReference type="Proteomes" id="UP000245839"/>
    </source>
</evidence>
<dbReference type="EMBL" id="QGDJ01000015">
    <property type="protein sequence ID" value="PWJ12926.1"/>
    <property type="molecule type" value="Genomic_DNA"/>
</dbReference>
<name>A0A2Y9B2H9_9RHOB</name>
<dbReference type="RefSeq" id="WP_211317168.1">
    <property type="nucleotide sequence ID" value="NZ_QGDJ01000015.1"/>
</dbReference>
<protein>
    <submittedName>
        <fullName evidence="1">Uncharacterized protein DUF2793</fullName>
    </submittedName>
</protein>
<reference evidence="1 3" key="2">
    <citation type="submission" date="2018-03" db="EMBL/GenBank/DDBJ databases">
        <title>Genomic Encyclopedia of Archaeal and Bacterial Type Strains, Phase II (KMG-II): from individual species to whole genera.</title>
        <authorList>
            <person name="Goeker M."/>
        </authorList>
    </citation>
    <scope>NUCLEOTIDE SEQUENCE [LARGE SCALE GENOMIC DNA]</scope>
    <source>
        <strain evidence="1 3">DSM 25227</strain>
    </source>
</reference>
<evidence type="ECO:0000313" key="1">
    <source>
        <dbReference type="EMBL" id="PWJ12926.1"/>
    </source>
</evidence>
<organism evidence="2 4">
    <name type="scientific">Jannaschia seohaensis</name>
    <dbReference type="NCBI Taxonomy" id="475081"/>
    <lineage>
        <taxon>Bacteria</taxon>
        <taxon>Pseudomonadati</taxon>
        <taxon>Pseudomonadota</taxon>
        <taxon>Alphaproteobacteria</taxon>
        <taxon>Rhodobacterales</taxon>
        <taxon>Roseobacteraceae</taxon>
        <taxon>Jannaschia</taxon>
    </lineage>
</organism>